<reference evidence="4 5" key="1">
    <citation type="submission" date="2020-08" db="EMBL/GenBank/DDBJ databases">
        <title>Genomic Encyclopedia of Type Strains, Phase IV (KMG-V): Genome sequencing to study the core and pangenomes of soil and plant-associated prokaryotes.</title>
        <authorList>
            <person name="Whitman W."/>
        </authorList>
    </citation>
    <scope>NUCLEOTIDE SEQUENCE [LARGE SCALE GENOMIC DNA]</scope>
    <source>
        <strain evidence="2 5">SEMIA 444</strain>
        <strain evidence="1 4">SEMIA 448</strain>
        <strain evidence="3 6">SEMIA 452</strain>
    </source>
</reference>
<dbReference type="EMBL" id="JACIGY010000001">
    <property type="protein sequence ID" value="MBB4410939.1"/>
    <property type="molecule type" value="Genomic_DNA"/>
</dbReference>
<dbReference type="Proteomes" id="UP000576087">
    <property type="component" value="Unassembled WGS sequence"/>
</dbReference>
<evidence type="ECO:0000313" key="6">
    <source>
        <dbReference type="Proteomes" id="UP000576087"/>
    </source>
</evidence>
<proteinExistence type="predicted"/>
<organism evidence="2 5">
    <name type="scientific">Aliirhizobium cellulosilyticum</name>
    <dbReference type="NCBI Taxonomy" id="393664"/>
    <lineage>
        <taxon>Bacteria</taxon>
        <taxon>Pseudomonadati</taxon>
        <taxon>Pseudomonadota</taxon>
        <taxon>Alphaproteobacteria</taxon>
        <taxon>Hyphomicrobiales</taxon>
        <taxon>Rhizobiaceae</taxon>
        <taxon>Aliirhizobium</taxon>
    </lineage>
</organism>
<evidence type="ECO:0000313" key="1">
    <source>
        <dbReference type="EMBL" id="MBB4346667.1"/>
    </source>
</evidence>
<accession>A0A7W6TCI1</accession>
<keyword evidence="5" id="KW-1185">Reference proteome</keyword>
<dbReference type="EMBL" id="JACIHM010000001">
    <property type="protein sequence ID" value="MBB4445627.1"/>
    <property type="molecule type" value="Genomic_DNA"/>
</dbReference>
<comment type="caution">
    <text evidence="2">The sequence shown here is derived from an EMBL/GenBank/DDBJ whole genome shotgun (WGS) entry which is preliminary data.</text>
</comment>
<name>A0A7W6TCI1_9HYPH</name>
<evidence type="ECO:0000313" key="5">
    <source>
        <dbReference type="Proteomes" id="UP000524535"/>
    </source>
</evidence>
<sequence length="103" mass="11412">MPVNLPQKSPTDPRLLTLLGHVAESSGRLCLSEDEYEFLEAETFFQDAARNKLITIDHGGEWSTGAVISITREGRLMIGSPEPESIWKKLEGLFRRRIGGADG</sequence>
<evidence type="ECO:0000313" key="4">
    <source>
        <dbReference type="Proteomes" id="UP000520770"/>
    </source>
</evidence>
<protein>
    <submittedName>
        <fullName evidence="2">Uncharacterized protein</fullName>
    </submittedName>
</protein>
<dbReference type="Proteomes" id="UP000520770">
    <property type="component" value="Unassembled WGS sequence"/>
</dbReference>
<dbReference type="AlphaFoldDB" id="A0A7W6TCI1"/>
<gene>
    <name evidence="2" type="ORF">GGE31_001410</name>
    <name evidence="1" type="ORF">GGE33_000375</name>
    <name evidence="3" type="ORF">GGE35_001409</name>
</gene>
<evidence type="ECO:0000313" key="2">
    <source>
        <dbReference type="EMBL" id="MBB4410939.1"/>
    </source>
</evidence>
<dbReference type="RefSeq" id="WP_183821037.1">
    <property type="nucleotide sequence ID" value="NZ_JACIGW010000001.1"/>
</dbReference>
<dbReference type="EMBL" id="JACIGW010000001">
    <property type="protein sequence ID" value="MBB4346667.1"/>
    <property type="molecule type" value="Genomic_DNA"/>
</dbReference>
<dbReference type="Proteomes" id="UP000524535">
    <property type="component" value="Unassembled WGS sequence"/>
</dbReference>
<evidence type="ECO:0000313" key="3">
    <source>
        <dbReference type="EMBL" id="MBB4445627.1"/>
    </source>
</evidence>